<feature type="binding site" evidence="4">
    <location>
        <position position="12"/>
    </location>
    <ligand>
        <name>a divalent metal cation</name>
        <dbReference type="ChEBI" id="CHEBI:60240"/>
        <label>1</label>
    </ligand>
</feature>
<dbReference type="InterPro" id="IPR001130">
    <property type="entry name" value="TatD-like"/>
</dbReference>
<feature type="binding site" evidence="4">
    <location>
        <position position="95"/>
    </location>
    <ligand>
        <name>a divalent metal cation</name>
        <dbReference type="ChEBI" id="CHEBI:60240"/>
        <label>1</label>
    </ligand>
</feature>
<dbReference type="PROSITE" id="PS01091">
    <property type="entry name" value="TATD_3"/>
    <property type="match status" value="1"/>
</dbReference>
<evidence type="ECO:0000256" key="1">
    <source>
        <dbReference type="ARBA" id="ARBA00009275"/>
    </source>
</evidence>
<evidence type="ECO:0000313" key="5">
    <source>
        <dbReference type="EMBL" id="BCO10544.1"/>
    </source>
</evidence>
<dbReference type="InterPro" id="IPR032466">
    <property type="entry name" value="Metal_Hydrolase"/>
</dbReference>
<dbReference type="Gene3D" id="3.20.20.140">
    <property type="entry name" value="Metal-dependent hydrolases"/>
    <property type="match status" value="1"/>
</dbReference>
<organism evidence="5 6">
    <name type="scientific">Desulfolithobacter dissulfuricans</name>
    <dbReference type="NCBI Taxonomy" id="2795293"/>
    <lineage>
        <taxon>Bacteria</taxon>
        <taxon>Pseudomonadati</taxon>
        <taxon>Thermodesulfobacteriota</taxon>
        <taxon>Desulfobulbia</taxon>
        <taxon>Desulfobulbales</taxon>
        <taxon>Desulfobulbaceae</taxon>
        <taxon>Desulfolithobacter</taxon>
    </lineage>
</organism>
<protein>
    <submittedName>
        <fullName evidence="5">Uncharacterized protein</fullName>
    </submittedName>
</protein>
<dbReference type="RefSeq" id="WP_267927269.1">
    <property type="nucleotide sequence ID" value="NZ_AP024233.1"/>
</dbReference>
<proteinExistence type="inferred from homology"/>
<evidence type="ECO:0000256" key="2">
    <source>
        <dbReference type="ARBA" id="ARBA00022723"/>
    </source>
</evidence>
<dbReference type="PIRSF" id="PIRSF005902">
    <property type="entry name" value="DNase_TatD"/>
    <property type="match status" value="1"/>
</dbReference>
<dbReference type="Proteomes" id="UP001063350">
    <property type="component" value="Chromosome"/>
</dbReference>
<feature type="binding site" evidence="4">
    <location>
        <position position="10"/>
    </location>
    <ligand>
        <name>a divalent metal cation</name>
        <dbReference type="ChEBI" id="CHEBI:60240"/>
        <label>1</label>
    </ligand>
</feature>
<evidence type="ECO:0000256" key="4">
    <source>
        <dbReference type="PIRSR" id="PIRSR005902-1"/>
    </source>
</evidence>
<comment type="similarity">
    <text evidence="1">Belongs to the metallo-dependent hydrolases superfamily. TatD-type hydrolase family.</text>
</comment>
<gene>
    <name evidence="5" type="ORF">GF1_29200</name>
</gene>
<dbReference type="SUPFAM" id="SSF51556">
    <property type="entry name" value="Metallo-dependent hydrolases"/>
    <property type="match status" value="1"/>
</dbReference>
<evidence type="ECO:0000256" key="3">
    <source>
        <dbReference type="ARBA" id="ARBA00022801"/>
    </source>
</evidence>
<feature type="binding site" evidence="4">
    <location>
        <position position="133"/>
    </location>
    <ligand>
        <name>a divalent metal cation</name>
        <dbReference type="ChEBI" id="CHEBI:60240"/>
        <label>2</label>
    </ligand>
</feature>
<dbReference type="GO" id="GO:0016788">
    <property type="term" value="F:hydrolase activity, acting on ester bonds"/>
    <property type="evidence" value="ECO:0007669"/>
    <property type="project" value="InterPro"/>
</dbReference>
<dbReference type="PANTHER" id="PTHR46317">
    <property type="entry name" value="HYDROLASE OF PHP SUPERFAMILY-RELATED PROTEIN"/>
    <property type="match status" value="1"/>
</dbReference>
<reference evidence="5" key="1">
    <citation type="submission" date="2020-12" db="EMBL/GenBank/DDBJ databases">
        <title>Desulfobium dissulfuricans gen. nov., sp. nov., a novel mesophilic, sulfate-reducing bacterium isolated from a deep-sea hydrothermal vent.</title>
        <authorList>
            <person name="Hashimoto Y."/>
            <person name="Tame A."/>
            <person name="Sawayama S."/>
            <person name="Miyazaki J."/>
            <person name="Takai K."/>
            <person name="Nakagawa S."/>
        </authorList>
    </citation>
    <scope>NUCLEOTIDE SEQUENCE</scope>
    <source>
        <strain evidence="5">GF1</strain>
    </source>
</reference>
<dbReference type="AlphaFoldDB" id="A0A915U378"/>
<dbReference type="KEGG" id="ddu:GF1_29200"/>
<dbReference type="EMBL" id="AP024233">
    <property type="protein sequence ID" value="BCO10544.1"/>
    <property type="molecule type" value="Genomic_DNA"/>
</dbReference>
<dbReference type="Pfam" id="PF01026">
    <property type="entry name" value="TatD_DNase"/>
    <property type="match status" value="1"/>
</dbReference>
<dbReference type="PANTHER" id="PTHR46317:SF1">
    <property type="entry name" value="HYDROLASE, TATD FAMILY"/>
    <property type="match status" value="1"/>
</dbReference>
<evidence type="ECO:0000313" key="6">
    <source>
        <dbReference type="Proteomes" id="UP001063350"/>
    </source>
</evidence>
<feature type="binding site" evidence="4">
    <location>
        <position position="156"/>
    </location>
    <ligand>
        <name>a divalent metal cation</name>
        <dbReference type="ChEBI" id="CHEBI:60240"/>
        <label>2</label>
    </ligand>
</feature>
<dbReference type="GO" id="GO:0046872">
    <property type="term" value="F:metal ion binding"/>
    <property type="evidence" value="ECO:0007669"/>
    <property type="project" value="UniProtKB-KW"/>
</dbReference>
<name>A0A915U378_9BACT</name>
<sequence length="253" mass="27683">MADITIIDTHTHLGDRNFDPDREEVLARAATKGVQAVIAVSETIEDALRNLELAGSHPMILPAAGLYPGCVSLEACDQMTALIRAAADRLVAIGEVGLDYRLAKEDEERRLQRQVFAAFIHLARELDLPLNIHSRSAGRHVVAMLLDEKAEKVHLHAFDGKWSAARPAVEAGWYFSIPPSIVRSRQKQKLARHLPLASLLLETDSPVLGPEPGIRNEPANILVAAKAVAELKRIPVEEVLAAARENSRALYGI</sequence>
<accession>A0A915U378</accession>
<keyword evidence="6" id="KW-1185">Reference proteome</keyword>
<dbReference type="InterPro" id="IPR018228">
    <property type="entry name" value="DNase_TatD-rel_CS"/>
</dbReference>
<dbReference type="CDD" id="cd01310">
    <property type="entry name" value="TatD_DNAse"/>
    <property type="match status" value="1"/>
</dbReference>
<keyword evidence="2 4" id="KW-0479">Metal-binding</keyword>
<keyword evidence="3" id="KW-0378">Hydrolase</keyword>
<feature type="binding site" evidence="4">
    <location>
        <position position="204"/>
    </location>
    <ligand>
        <name>a divalent metal cation</name>
        <dbReference type="ChEBI" id="CHEBI:60240"/>
        <label>1</label>
    </ligand>
</feature>